<evidence type="ECO:0000313" key="3">
    <source>
        <dbReference type="EMBL" id="GAA1952392.1"/>
    </source>
</evidence>
<dbReference type="PANTHER" id="PTHR16222">
    <property type="entry name" value="ADP-RIBOSYLGLYCOHYDROLASE"/>
    <property type="match status" value="1"/>
</dbReference>
<accession>A0ABP5BTU0</accession>
<dbReference type="InterPro" id="IPR005502">
    <property type="entry name" value="Ribosyl_crysJ1"/>
</dbReference>
<comment type="caution">
    <text evidence="3">The sequence shown here is derived from an EMBL/GenBank/DDBJ whole genome shotgun (WGS) entry which is preliminary data.</text>
</comment>
<evidence type="ECO:0008006" key="5">
    <source>
        <dbReference type="Google" id="ProtNLM"/>
    </source>
</evidence>
<evidence type="ECO:0000256" key="2">
    <source>
        <dbReference type="ARBA" id="ARBA00022801"/>
    </source>
</evidence>
<comment type="similarity">
    <text evidence="1">Belongs to the ADP-ribosylglycohydrolase family.</text>
</comment>
<dbReference type="SUPFAM" id="SSF101478">
    <property type="entry name" value="ADP-ribosylglycohydrolase"/>
    <property type="match status" value="1"/>
</dbReference>
<dbReference type="PANTHER" id="PTHR16222:SF24">
    <property type="entry name" value="ADP-RIBOSYLHYDROLASE ARH3"/>
    <property type="match status" value="1"/>
</dbReference>
<dbReference type="RefSeq" id="WP_344416320.1">
    <property type="nucleotide sequence ID" value="NZ_BAAANN010000007.1"/>
</dbReference>
<dbReference type="Proteomes" id="UP001501116">
    <property type="component" value="Unassembled WGS sequence"/>
</dbReference>
<dbReference type="InterPro" id="IPR050792">
    <property type="entry name" value="ADP-ribosylglycohydrolase"/>
</dbReference>
<reference evidence="4" key="1">
    <citation type="journal article" date="2019" name="Int. J. Syst. Evol. Microbiol.">
        <title>The Global Catalogue of Microorganisms (GCM) 10K type strain sequencing project: providing services to taxonomists for standard genome sequencing and annotation.</title>
        <authorList>
            <consortium name="The Broad Institute Genomics Platform"/>
            <consortium name="The Broad Institute Genome Sequencing Center for Infectious Disease"/>
            <person name="Wu L."/>
            <person name="Ma J."/>
        </authorList>
    </citation>
    <scope>NUCLEOTIDE SEQUENCE [LARGE SCALE GENOMIC DNA]</scope>
    <source>
        <strain evidence="4">JCM 14545</strain>
    </source>
</reference>
<keyword evidence="2" id="KW-0378">Hydrolase</keyword>
<dbReference type="Pfam" id="PF03747">
    <property type="entry name" value="ADP_ribosyl_GH"/>
    <property type="match status" value="1"/>
</dbReference>
<dbReference type="EMBL" id="BAAANN010000007">
    <property type="protein sequence ID" value="GAA1952392.1"/>
    <property type="molecule type" value="Genomic_DNA"/>
</dbReference>
<evidence type="ECO:0000313" key="4">
    <source>
        <dbReference type="Proteomes" id="UP001501116"/>
    </source>
</evidence>
<sequence length="360" mass="37514">MTLAARFTGSLLAGAVGDALGEGVEFDSIEGIRARYGHEGLRGYVAPSTGFITDDTQMTMFTLEGMIRAHIAARTGGRGDVLLALQHAYQRWYHTQGPPWARAGGRFAAGTDAPDGWLMTLPGLFHQRAPGATCMSALRAFAGGGEPGTFTYPLNDSKGCGGVMRAAPVALWSADPREVFRVGAVSGALTHSHPSGYLSAGALALLVHVLLHDGSLPDAIEAVRGELVRWERHEEQLTALDKAVALAAKGRPTPEQLAGELGGGWVGEEALSIGVCAALAATDLTDGLLLAVNHSGDSDSTGAICGNILGAIHGPAAIPGHWLLALELREEIELLIADALAEFGPVPPAAPAWLARYPAW</sequence>
<proteinExistence type="inferred from homology"/>
<evidence type="ECO:0000256" key="1">
    <source>
        <dbReference type="ARBA" id="ARBA00010702"/>
    </source>
</evidence>
<dbReference type="Gene3D" id="1.10.4080.10">
    <property type="entry name" value="ADP-ribosylation/Crystallin J1"/>
    <property type="match status" value="1"/>
</dbReference>
<organism evidence="3 4">
    <name type="scientific">Amycolatopsis minnesotensis</name>
    <dbReference type="NCBI Taxonomy" id="337894"/>
    <lineage>
        <taxon>Bacteria</taxon>
        <taxon>Bacillati</taxon>
        <taxon>Actinomycetota</taxon>
        <taxon>Actinomycetes</taxon>
        <taxon>Pseudonocardiales</taxon>
        <taxon>Pseudonocardiaceae</taxon>
        <taxon>Amycolatopsis</taxon>
    </lineage>
</organism>
<gene>
    <name evidence="3" type="ORF">GCM10009754_21720</name>
</gene>
<protein>
    <recommendedName>
        <fullName evidence="5">ADP-ribosylglycohydrolase</fullName>
    </recommendedName>
</protein>
<name>A0ABP5BTU0_9PSEU</name>
<dbReference type="InterPro" id="IPR036705">
    <property type="entry name" value="Ribosyl_crysJ1_sf"/>
</dbReference>
<keyword evidence="4" id="KW-1185">Reference proteome</keyword>